<keyword evidence="6" id="KW-0067">ATP-binding</keyword>
<organism evidence="12 13">
    <name type="scientific">Diplogelasinospora grovesii</name>
    <dbReference type="NCBI Taxonomy" id="303347"/>
    <lineage>
        <taxon>Eukaryota</taxon>
        <taxon>Fungi</taxon>
        <taxon>Dikarya</taxon>
        <taxon>Ascomycota</taxon>
        <taxon>Pezizomycotina</taxon>
        <taxon>Sordariomycetes</taxon>
        <taxon>Sordariomycetidae</taxon>
        <taxon>Sordariales</taxon>
        <taxon>Diplogelasinosporaceae</taxon>
        <taxon>Diplogelasinospora</taxon>
    </lineage>
</organism>
<dbReference type="GO" id="GO:0016887">
    <property type="term" value="F:ATP hydrolysis activity"/>
    <property type="evidence" value="ECO:0007669"/>
    <property type="project" value="InterPro"/>
</dbReference>
<feature type="transmembrane region" description="Helical" evidence="10">
    <location>
        <begin position="1166"/>
        <end position="1189"/>
    </location>
</feature>
<keyword evidence="5" id="KW-0547">Nucleotide-binding</keyword>
<dbReference type="GO" id="GO:0140359">
    <property type="term" value="F:ABC-type transporter activity"/>
    <property type="evidence" value="ECO:0007669"/>
    <property type="project" value="InterPro"/>
</dbReference>
<accession>A0AAN6S2V6</accession>
<feature type="transmembrane region" description="Helical" evidence="10">
    <location>
        <begin position="1243"/>
        <end position="1265"/>
    </location>
</feature>
<reference evidence="13" key="1">
    <citation type="journal article" date="2023" name="Mol. Phylogenet. Evol.">
        <title>Genome-scale phylogeny and comparative genomics of the fungal order Sordariales.</title>
        <authorList>
            <person name="Hensen N."/>
            <person name="Bonometti L."/>
            <person name="Westerberg I."/>
            <person name="Brannstrom I.O."/>
            <person name="Guillou S."/>
            <person name="Cros-Aarteil S."/>
            <person name="Calhoun S."/>
            <person name="Haridas S."/>
            <person name="Kuo A."/>
            <person name="Mondo S."/>
            <person name="Pangilinan J."/>
            <person name="Riley R."/>
            <person name="LaButti K."/>
            <person name="Andreopoulos B."/>
            <person name="Lipzen A."/>
            <person name="Chen C."/>
            <person name="Yan M."/>
            <person name="Daum C."/>
            <person name="Ng V."/>
            <person name="Clum A."/>
            <person name="Steindorff A."/>
            <person name="Ohm R.A."/>
            <person name="Martin F."/>
            <person name="Silar P."/>
            <person name="Natvig D.O."/>
            <person name="Lalanne C."/>
            <person name="Gautier V."/>
            <person name="Ament-Velasquez S.L."/>
            <person name="Kruys A."/>
            <person name="Hutchinson M.I."/>
            <person name="Powell A.J."/>
            <person name="Barry K."/>
            <person name="Miller A.N."/>
            <person name="Grigoriev I.V."/>
            <person name="Debuchy R."/>
            <person name="Gladieux P."/>
            <person name="Hiltunen Thoren M."/>
            <person name="Johannesson H."/>
        </authorList>
    </citation>
    <scope>NUCLEOTIDE SEQUENCE [LARGE SCALE GENOMIC DNA]</scope>
    <source>
        <strain evidence="13">CBS 340.73</strain>
    </source>
</reference>
<evidence type="ECO:0000256" key="9">
    <source>
        <dbReference type="SAM" id="MobiDB-lite"/>
    </source>
</evidence>
<evidence type="ECO:0000256" key="4">
    <source>
        <dbReference type="ARBA" id="ARBA00022692"/>
    </source>
</evidence>
<dbReference type="CDD" id="cd03232">
    <property type="entry name" value="ABCG_PDR_domain2"/>
    <property type="match status" value="1"/>
</dbReference>
<dbReference type="Pfam" id="PF14510">
    <property type="entry name" value="ABC_trans_N"/>
    <property type="match status" value="1"/>
</dbReference>
<feature type="domain" description="ABC transporter" evidence="11">
    <location>
        <begin position="96"/>
        <end position="352"/>
    </location>
</feature>
<comment type="caution">
    <text evidence="12">The sequence shown here is derived from an EMBL/GenBank/DDBJ whole genome shotgun (WGS) entry which is preliminary data.</text>
</comment>
<dbReference type="PROSITE" id="PS50893">
    <property type="entry name" value="ABC_TRANSPORTER_2"/>
    <property type="match status" value="2"/>
</dbReference>
<dbReference type="InterPro" id="IPR003593">
    <property type="entry name" value="AAA+_ATPase"/>
</dbReference>
<comment type="subcellular location">
    <subcellularLocation>
        <location evidence="1">Membrane</location>
        <topology evidence="1">Multi-pass membrane protein</topology>
    </subcellularLocation>
</comment>
<dbReference type="SMART" id="SM00382">
    <property type="entry name" value="AAA"/>
    <property type="match status" value="2"/>
</dbReference>
<feature type="transmembrane region" description="Helical" evidence="10">
    <location>
        <begin position="1395"/>
        <end position="1414"/>
    </location>
</feature>
<feature type="domain" description="ABC transporter" evidence="11">
    <location>
        <begin position="792"/>
        <end position="1035"/>
    </location>
</feature>
<evidence type="ECO:0000256" key="10">
    <source>
        <dbReference type="SAM" id="Phobius"/>
    </source>
</evidence>
<evidence type="ECO:0000256" key="3">
    <source>
        <dbReference type="ARBA" id="ARBA00022448"/>
    </source>
</evidence>
<dbReference type="Pfam" id="PF00005">
    <property type="entry name" value="ABC_tran"/>
    <property type="match status" value="2"/>
</dbReference>
<feature type="transmembrane region" description="Helical" evidence="10">
    <location>
        <begin position="460"/>
        <end position="484"/>
    </location>
</feature>
<dbReference type="Pfam" id="PF01061">
    <property type="entry name" value="ABC2_membrane"/>
    <property type="match status" value="2"/>
</dbReference>
<feature type="compositionally biased region" description="Polar residues" evidence="9">
    <location>
        <begin position="1"/>
        <end position="18"/>
    </location>
</feature>
<dbReference type="InterPro" id="IPR034003">
    <property type="entry name" value="ABCG_PDR_2"/>
</dbReference>
<dbReference type="GO" id="GO:0005524">
    <property type="term" value="F:ATP binding"/>
    <property type="evidence" value="ECO:0007669"/>
    <property type="project" value="UniProtKB-KW"/>
</dbReference>
<feature type="transmembrane region" description="Helical" evidence="10">
    <location>
        <begin position="1135"/>
        <end position="1154"/>
    </location>
</feature>
<feature type="transmembrane region" description="Helical" evidence="10">
    <location>
        <begin position="496"/>
        <end position="518"/>
    </location>
</feature>
<dbReference type="SUPFAM" id="SSF52540">
    <property type="entry name" value="P-loop containing nucleoside triphosphate hydrolases"/>
    <property type="match status" value="2"/>
</dbReference>
<dbReference type="GO" id="GO:0016020">
    <property type="term" value="C:membrane"/>
    <property type="evidence" value="ECO:0007669"/>
    <property type="project" value="UniProtKB-SubCell"/>
</dbReference>
<keyword evidence="7 10" id="KW-1133">Transmembrane helix</keyword>
<sequence>MAVTAKTTAEQSSSNSSVEETRDSDHPFSNTIRSASLDPHDPSFSARAWVANLIHFVSSRPQQYPRGHLGLCFRNLSVYGFDSPTGYQKNVANAVLEVIGALPRWLAGTSKRKIPILREFDGIVEHGQMLLVLGRPGSGCSTLLKSIAGDIHGIHVDETSYLNYQGIPAEQMRRQFRGESIYMAENDIHFPQLTVDETLSFAAKARAPPDNTFPGVTREAFASKLKDVAMAAFGLTHMAGTNVGNEFIKGVSGGERKRVSIAEAILSGSSLQCWDNSTRGLNSANAIEFCKTLQFSTELAGSTTCVALYQAPQAAYEVFDKVTVLYGGRQIYFGPCAEAAAYFHSLGFEKTPRQTTPDFLTSVTSSERRVRPRFERSVPVAPEEFVQRWKSSAAYAKLVEDINNIDRAFPLSGPSVTQLLAAKHARQAKSQRSESPYTLSFYQQVGLCVDRGFQRLRRDATITITGVIVNSIMALVVGSVFHNLDETTNSFYSRGVLIFFAILLNAFASAMEILLLYAQRPIVEKQVRYAFYQPSAEAMAGLICDLPYKIGNTLFFNLVLYFMTNLRRTPSAFFTFLVFSFLTTLVMSNMYRTFGAASRTLVQALIPAALIVLALIMYTGFVIPPAGMVPWFRWINYVNPIAYAFESLMVNEFWDRAFDCANFVPQGPGYNDVSRLSRICGVVGARAGAVVVYGEDYLRVSFGYEKAHLWRNFGVIVAFAVLYLGTYLLATEMISAKKPKGEVLVFRRGHGQVNLATDDESASTPPSPSSIGAAVSKHMQDTRSIVKQSAVFHWRDICFDISVDKEQRRILDHVDGWIKPGTLTALLGPSGAGKTTLLDVLATRNTIGVVSSDVFVGGSPRDASFQRKTGYAQQFDLHLATATVRESLQFSALMRQPAPTNRKEKLEYVEEVIKILGMEEYAEAIVGVPGEGLNVEQRKRLTIGVELAARPQLLLFLDEPTSGLDSQTAWSILDLLIKLKNHGQAILCTIHQPSATLFQRFDRLLFLGPNGRPAYFGELGPSCKTLTSYFERNGAKACPVDANPAEWLMETIGCAPGSHSDIDWPEVWRQSPELAQVRRELGEMEAVAAGQQSSLQPVGDRKNPEYWEFAAPFSEQLWECYKRVNMQYWRSPSYIYSKILLSTLNALFLGLTFYKADNTMQGLQSQAFSIFMLLIIFPNFVPQILPNFVAQRDLYEARERPAKTYSWQVFLLSNILTELGWNTLMSVLLFVVWYYPIGFYRNAILTDAVFLMFTTTFAFLVQAAIETAEAAGNAANALFTFWLVFCGILVSPSAMPGFWIFMYRLSPFTYLISAVLSVALSHTDVRCSSVELLRFVPQNGTTCDVFMQPYISTHGGYLVDPQTTGTCEYCPIGDTDVFLEGLQIRWDDRWRNYGIIWAYTIFNAIMAVFIYWLARVPKNKRKEKAVA</sequence>
<feature type="transmembrane region" description="Helical" evidence="10">
    <location>
        <begin position="539"/>
        <end position="563"/>
    </location>
</feature>
<dbReference type="Proteomes" id="UP001303473">
    <property type="component" value="Unassembled WGS sequence"/>
</dbReference>
<keyword evidence="3" id="KW-0813">Transport</keyword>
<dbReference type="InterPro" id="IPR010929">
    <property type="entry name" value="PDR_CDR_ABC"/>
</dbReference>
<evidence type="ECO:0000256" key="7">
    <source>
        <dbReference type="ARBA" id="ARBA00022989"/>
    </source>
</evidence>
<keyword evidence="4 10" id="KW-0812">Transmembrane</keyword>
<dbReference type="InterPro" id="IPR027417">
    <property type="entry name" value="P-loop_NTPase"/>
</dbReference>
<dbReference type="PROSITE" id="PS00211">
    <property type="entry name" value="ABC_TRANSPORTER_1"/>
    <property type="match status" value="1"/>
</dbReference>
<feature type="transmembrane region" description="Helical" evidence="10">
    <location>
        <begin position="1277"/>
        <end position="1301"/>
    </location>
</feature>
<evidence type="ECO:0000256" key="2">
    <source>
        <dbReference type="ARBA" id="ARBA00006012"/>
    </source>
</evidence>
<dbReference type="EMBL" id="MU853841">
    <property type="protein sequence ID" value="KAK3937968.1"/>
    <property type="molecule type" value="Genomic_DNA"/>
</dbReference>
<dbReference type="InterPro" id="IPR003439">
    <property type="entry name" value="ABC_transporter-like_ATP-bd"/>
</dbReference>
<evidence type="ECO:0000256" key="8">
    <source>
        <dbReference type="ARBA" id="ARBA00023136"/>
    </source>
</evidence>
<feature type="transmembrane region" description="Helical" evidence="10">
    <location>
        <begin position="569"/>
        <end position="588"/>
    </location>
</feature>
<evidence type="ECO:0000313" key="12">
    <source>
        <dbReference type="EMBL" id="KAK3937968.1"/>
    </source>
</evidence>
<feature type="transmembrane region" description="Helical" evidence="10">
    <location>
        <begin position="1209"/>
        <end position="1237"/>
    </location>
</feature>
<name>A0AAN6S2V6_9PEZI</name>
<dbReference type="Gene3D" id="3.40.50.300">
    <property type="entry name" value="P-loop containing nucleotide triphosphate hydrolases"/>
    <property type="match status" value="2"/>
</dbReference>
<dbReference type="InterPro" id="IPR017871">
    <property type="entry name" value="ABC_transporter-like_CS"/>
</dbReference>
<keyword evidence="8 10" id="KW-0472">Membrane</keyword>
<evidence type="ECO:0000259" key="11">
    <source>
        <dbReference type="PROSITE" id="PS50893"/>
    </source>
</evidence>
<evidence type="ECO:0000256" key="5">
    <source>
        <dbReference type="ARBA" id="ARBA00022741"/>
    </source>
</evidence>
<dbReference type="PANTHER" id="PTHR19241">
    <property type="entry name" value="ATP-BINDING CASSETTE TRANSPORTER"/>
    <property type="match status" value="1"/>
</dbReference>
<protein>
    <submittedName>
        <fullName evidence="12">ABC transporter</fullName>
    </submittedName>
</protein>
<comment type="similarity">
    <text evidence="2">Belongs to the ABC transporter superfamily. ABCG family. PDR (TC 3.A.1.205) subfamily.</text>
</comment>
<dbReference type="InterPro" id="IPR013525">
    <property type="entry name" value="ABC2_TM"/>
</dbReference>
<gene>
    <name evidence="12" type="ORF">QBC46DRAFT_365839</name>
</gene>
<feature type="transmembrane region" description="Helical" evidence="10">
    <location>
        <begin position="600"/>
        <end position="623"/>
    </location>
</feature>
<proteinExistence type="inferred from homology"/>
<dbReference type="InterPro" id="IPR029481">
    <property type="entry name" value="ABC_trans_N"/>
</dbReference>
<dbReference type="FunFam" id="3.40.50.300:FF:000054">
    <property type="entry name" value="ABC multidrug transporter atrF"/>
    <property type="match status" value="1"/>
</dbReference>
<evidence type="ECO:0000313" key="13">
    <source>
        <dbReference type="Proteomes" id="UP001303473"/>
    </source>
</evidence>
<evidence type="ECO:0000256" key="6">
    <source>
        <dbReference type="ARBA" id="ARBA00022840"/>
    </source>
</evidence>
<feature type="transmembrane region" description="Helical" evidence="10">
    <location>
        <begin position="709"/>
        <end position="730"/>
    </location>
</feature>
<feature type="region of interest" description="Disordered" evidence="9">
    <location>
        <begin position="1"/>
        <end position="36"/>
    </location>
</feature>
<dbReference type="Pfam" id="PF06422">
    <property type="entry name" value="PDR_CDR"/>
    <property type="match status" value="1"/>
</dbReference>
<keyword evidence="13" id="KW-1185">Reference proteome</keyword>
<dbReference type="CDD" id="cd03233">
    <property type="entry name" value="ABCG_PDR_domain1"/>
    <property type="match status" value="1"/>
</dbReference>
<dbReference type="InterPro" id="IPR034001">
    <property type="entry name" value="ABCG_PDR_1"/>
</dbReference>
<evidence type="ECO:0000256" key="1">
    <source>
        <dbReference type="ARBA" id="ARBA00004141"/>
    </source>
</evidence>